<comment type="caution">
    <text evidence="5">The sequence shown here is derived from an EMBL/GenBank/DDBJ whole genome shotgun (WGS) entry which is preliminary data.</text>
</comment>
<dbReference type="PANTHER" id="PTHR45638">
    <property type="entry name" value="CYCLIC NUCLEOTIDE-GATED CATION CHANNEL SUBUNIT A"/>
    <property type="match status" value="1"/>
</dbReference>
<feature type="region of interest" description="Disordered" evidence="2">
    <location>
        <begin position="658"/>
        <end position="727"/>
    </location>
</feature>
<dbReference type="AlphaFoldDB" id="A0A8J8TB48"/>
<dbReference type="GO" id="GO:0044877">
    <property type="term" value="F:protein-containing complex binding"/>
    <property type="evidence" value="ECO:0007669"/>
    <property type="project" value="TreeGrafter"/>
</dbReference>
<accession>A0A8J8TB48</accession>
<keyword evidence="3" id="KW-0472">Membrane</keyword>
<dbReference type="Proteomes" id="UP000785679">
    <property type="component" value="Unassembled WGS sequence"/>
</dbReference>
<evidence type="ECO:0000256" key="3">
    <source>
        <dbReference type="SAM" id="Phobius"/>
    </source>
</evidence>
<dbReference type="PANTHER" id="PTHR45638:SF11">
    <property type="entry name" value="CYCLIC NUCLEOTIDE-GATED CATION CHANNEL SUBUNIT A"/>
    <property type="match status" value="1"/>
</dbReference>
<dbReference type="SUPFAM" id="SSF81324">
    <property type="entry name" value="Voltage-gated potassium channels"/>
    <property type="match status" value="1"/>
</dbReference>
<evidence type="ECO:0000256" key="2">
    <source>
        <dbReference type="SAM" id="MobiDB-lite"/>
    </source>
</evidence>
<evidence type="ECO:0000256" key="1">
    <source>
        <dbReference type="ARBA" id="ARBA00023286"/>
    </source>
</evidence>
<keyword evidence="1" id="KW-0813">Transport</keyword>
<proteinExistence type="predicted"/>
<feature type="domain" description="Cyclic nucleotide-binding" evidence="4">
    <location>
        <begin position="197"/>
        <end position="310"/>
    </location>
</feature>
<dbReference type="OrthoDB" id="421831at2759"/>
<feature type="transmembrane region" description="Helical" evidence="3">
    <location>
        <begin position="74"/>
        <end position="91"/>
    </location>
</feature>
<evidence type="ECO:0000313" key="6">
    <source>
        <dbReference type="Proteomes" id="UP000785679"/>
    </source>
</evidence>
<feature type="compositionally biased region" description="Polar residues" evidence="2">
    <location>
        <begin position="672"/>
        <end position="681"/>
    </location>
</feature>
<keyword evidence="3" id="KW-0812">Transmembrane</keyword>
<dbReference type="InterPro" id="IPR014710">
    <property type="entry name" value="RmlC-like_jellyroll"/>
</dbReference>
<keyword evidence="1" id="KW-1071">Ligand-gated ion channel</keyword>
<keyword evidence="1" id="KW-0406">Ion transport</keyword>
<feature type="compositionally biased region" description="Basic and acidic residues" evidence="2">
    <location>
        <begin position="362"/>
        <end position="372"/>
    </location>
</feature>
<organism evidence="5 6">
    <name type="scientific">Halteria grandinella</name>
    <dbReference type="NCBI Taxonomy" id="5974"/>
    <lineage>
        <taxon>Eukaryota</taxon>
        <taxon>Sar</taxon>
        <taxon>Alveolata</taxon>
        <taxon>Ciliophora</taxon>
        <taxon>Intramacronucleata</taxon>
        <taxon>Spirotrichea</taxon>
        <taxon>Stichotrichia</taxon>
        <taxon>Sporadotrichida</taxon>
        <taxon>Halteriidae</taxon>
        <taxon>Halteria</taxon>
    </lineage>
</organism>
<evidence type="ECO:0000259" key="4">
    <source>
        <dbReference type="PROSITE" id="PS50042"/>
    </source>
</evidence>
<reference evidence="5" key="1">
    <citation type="submission" date="2019-06" db="EMBL/GenBank/DDBJ databases">
        <authorList>
            <person name="Zheng W."/>
        </authorList>
    </citation>
    <scope>NUCLEOTIDE SEQUENCE</scope>
    <source>
        <strain evidence="5">QDHG01</strain>
    </source>
</reference>
<protein>
    <recommendedName>
        <fullName evidence="4">Cyclic nucleotide-binding domain-containing protein</fullName>
    </recommendedName>
</protein>
<dbReference type="Gene3D" id="2.60.120.10">
    <property type="entry name" value="Jelly Rolls"/>
    <property type="match status" value="1"/>
</dbReference>
<dbReference type="InterPro" id="IPR000595">
    <property type="entry name" value="cNMP-bd_dom"/>
</dbReference>
<feature type="transmembrane region" description="Helical" evidence="3">
    <location>
        <begin position="21"/>
        <end position="38"/>
    </location>
</feature>
<keyword evidence="6" id="KW-1185">Reference proteome</keyword>
<dbReference type="SUPFAM" id="SSF51206">
    <property type="entry name" value="cAMP-binding domain-like"/>
    <property type="match status" value="1"/>
</dbReference>
<gene>
    <name evidence="5" type="ORF">FGO68_gene11880</name>
</gene>
<dbReference type="SMART" id="SM00100">
    <property type="entry name" value="cNMP"/>
    <property type="match status" value="1"/>
</dbReference>
<dbReference type="CDD" id="cd00038">
    <property type="entry name" value="CAP_ED"/>
    <property type="match status" value="1"/>
</dbReference>
<sequence>MISLIKMGSLFEKLQILMKNHSILIVVLKSMIFLLVLWHWTSCLWYFINFATFSHFQVSWFKKFKLLDRLVSEQYLLCIYYVIKAVTGVGYPDMIAYNNIEKVIFILIINLGDALFAIAFGMIADLQMHVFESSGFQRQLEKSKDVEKFLIEIKADSDSRKNVENFHRYLDEARSQKLILEAKDIVGYMPESIVQEVLYSHYKDILKPLSDSIRSDNFMIALSRALTVKIFLPGDFIVKKEEDGKEMFFIIDGAVDVLSSDSQTVIRTLYPGHSFGEVALILGIKRIAHVKAKTFVLLSILQQEDMRRILENFPNLKLVFNGIAQRRLKEALKAEAKQAIRQKFKTLNSKWNLDKSLDDALRQSEDNQREENSTMPFFSTPTTYRDEEQNLLHLKTEPVPQKSLFQRKFAAQGETSNILGVPQQHHSPDHASNTSAQFGPQLHLALENISPQMDFHHEDKNILGPSLYLAAPTFNLPFPNDDSSQNLRAQKSQPISRNSILHSSNHNINNNLSQNILRKLTSYNNSQMYNSQHSHISGNHPINARLSFQHTFKAKVAPLPFDIEEQEKDKSQRSSILVSPGGGDQELEFYASKDQEIRKEDVDKWPSFKDGHLSSSEETEKLQWEEKVLPEIKEETKSEIQDKDFNLEALDDQIKFISSPPLSQHDSKSPRLHQTGTNFPLRQSRDLPGGGAAAPSQENQYNRRSTFSTERRSRSQDTQNMPPIISLNDQIPQITIARPVSNNRFKRASTRIKVSTEKKVRLQYEEEVPIIRETPPERKKRTTIPESEKKVIQLIRQAIKNEEVLDEKERECREKFSVRLMKAKTDKRKSGEKRLSQIRLTLKC</sequence>
<dbReference type="Pfam" id="PF00027">
    <property type="entry name" value="cNMP_binding"/>
    <property type="match status" value="1"/>
</dbReference>
<name>A0A8J8TB48_HALGN</name>
<dbReference type="InterPro" id="IPR018490">
    <property type="entry name" value="cNMP-bd_dom_sf"/>
</dbReference>
<dbReference type="InterPro" id="IPR050866">
    <property type="entry name" value="CNG_cation_channel"/>
</dbReference>
<keyword evidence="1" id="KW-0407">Ion channel</keyword>
<feature type="region of interest" description="Disordered" evidence="2">
    <location>
        <begin position="362"/>
        <end position="381"/>
    </location>
</feature>
<evidence type="ECO:0000313" key="5">
    <source>
        <dbReference type="EMBL" id="TNV88011.1"/>
    </source>
</evidence>
<feature type="region of interest" description="Disordered" evidence="2">
    <location>
        <begin position="565"/>
        <end position="585"/>
    </location>
</feature>
<feature type="compositionally biased region" description="Polar residues" evidence="2">
    <location>
        <begin position="716"/>
        <end position="727"/>
    </location>
</feature>
<dbReference type="EMBL" id="RRYP01000093">
    <property type="protein sequence ID" value="TNV88011.1"/>
    <property type="molecule type" value="Genomic_DNA"/>
</dbReference>
<feature type="transmembrane region" description="Helical" evidence="3">
    <location>
        <begin position="103"/>
        <end position="124"/>
    </location>
</feature>
<keyword evidence="3" id="KW-1133">Transmembrane helix</keyword>
<dbReference type="Gene3D" id="1.10.287.70">
    <property type="match status" value="1"/>
</dbReference>
<dbReference type="PROSITE" id="PS50042">
    <property type="entry name" value="CNMP_BINDING_3"/>
    <property type="match status" value="1"/>
</dbReference>
<dbReference type="GO" id="GO:0005221">
    <property type="term" value="F:intracellularly cyclic nucleotide-activated monoatomic cation channel activity"/>
    <property type="evidence" value="ECO:0007669"/>
    <property type="project" value="InterPro"/>
</dbReference>